<dbReference type="InterPro" id="IPR010982">
    <property type="entry name" value="Lambda_DNA-bd_dom_sf"/>
</dbReference>
<dbReference type="CDD" id="cd00093">
    <property type="entry name" value="HTH_XRE"/>
    <property type="match status" value="1"/>
</dbReference>
<dbReference type="SUPFAM" id="SSF47413">
    <property type="entry name" value="lambda repressor-like DNA-binding domains"/>
    <property type="match status" value="1"/>
</dbReference>
<dbReference type="EMBL" id="AM902716">
    <property type="protein sequence ID" value="CAP44735.1"/>
    <property type="molecule type" value="Genomic_DNA"/>
</dbReference>
<dbReference type="InterPro" id="IPR001387">
    <property type="entry name" value="Cro/C1-type_HTH"/>
</dbReference>
<sequence length="157" mass="16831">MKAARIDESVLSGSSSEPENSFIGRMNTCAARAGSVSALARKAGISQSGIRRYFAGGEPTRPHLVAIASAAEVSLIWLATGSGEPGESTPNTDGGIDLDLLERVARTTFEELQRRGIGLDPAGQARLIRVLYRHFSSRHEQPDHVTVSNIIDLAAYR</sequence>
<keyword evidence="4" id="KW-1185">Reference proteome</keyword>
<evidence type="ECO:0000313" key="4">
    <source>
        <dbReference type="Proteomes" id="UP000001225"/>
    </source>
</evidence>
<protein>
    <submittedName>
        <fullName evidence="3">HTH-type transcriptional regulator prtR</fullName>
    </submittedName>
</protein>
<dbReference type="KEGG" id="bpt:Bpet4384"/>
<dbReference type="GO" id="GO:0003677">
    <property type="term" value="F:DNA binding"/>
    <property type="evidence" value="ECO:0007669"/>
    <property type="project" value="InterPro"/>
</dbReference>
<name>A9ICZ1_BORPD</name>
<gene>
    <name evidence="3" type="ordered locus">Bpet4384</name>
</gene>
<evidence type="ECO:0000256" key="1">
    <source>
        <dbReference type="SAM" id="MobiDB-lite"/>
    </source>
</evidence>
<dbReference type="PROSITE" id="PS50943">
    <property type="entry name" value="HTH_CROC1"/>
    <property type="match status" value="1"/>
</dbReference>
<dbReference type="Gene3D" id="1.10.260.40">
    <property type="entry name" value="lambda repressor-like DNA-binding domains"/>
    <property type="match status" value="1"/>
</dbReference>
<feature type="region of interest" description="Disordered" evidence="1">
    <location>
        <begin position="1"/>
        <end position="20"/>
    </location>
</feature>
<evidence type="ECO:0000313" key="3">
    <source>
        <dbReference type="EMBL" id="CAP44735.1"/>
    </source>
</evidence>
<accession>A9ICZ1</accession>
<proteinExistence type="predicted"/>
<dbReference type="STRING" id="94624.Bpet4384"/>
<dbReference type="Proteomes" id="UP000001225">
    <property type="component" value="Chromosome"/>
</dbReference>
<organism evidence="3 4">
    <name type="scientific">Bordetella petrii (strain ATCC BAA-461 / DSM 12804 / CCUG 43448 / CIP 107267 / Se-1111R)</name>
    <dbReference type="NCBI Taxonomy" id="340100"/>
    <lineage>
        <taxon>Bacteria</taxon>
        <taxon>Pseudomonadati</taxon>
        <taxon>Pseudomonadota</taxon>
        <taxon>Betaproteobacteria</taxon>
        <taxon>Burkholderiales</taxon>
        <taxon>Alcaligenaceae</taxon>
        <taxon>Bordetella</taxon>
    </lineage>
</organism>
<dbReference type="eggNOG" id="COG1974">
    <property type="taxonomic scope" value="Bacteria"/>
</dbReference>
<reference evidence="3 4" key="1">
    <citation type="journal article" date="2008" name="BMC Genomics">
        <title>The missing link: Bordetella petrii is endowed with both the metabolic versatility of environmental bacteria and virulence traits of pathogenic Bordetellae.</title>
        <authorList>
            <person name="Gross R."/>
            <person name="Guzman C.A."/>
            <person name="Sebaihia M."/>
            <person name="Martins Dos Santos V.A."/>
            <person name="Pieper D.H."/>
            <person name="Koebnik R."/>
            <person name="Lechner M."/>
            <person name="Bartels D."/>
            <person name="Buhrmester J."/>
            <person name="Choudhuri J.V."/>
            <person name="Ebensen T."/>
            <person name="Gaigalat L."/>
            <person name="Herrmann S."/>
            <person name="Khachane A.N."/>
            <person name="Larisch C."/>
            <person name="Link S."/>
            <person name="Linke B."/>
            <person name="Meyer F."/>
            <person name="Mormann S."/>
            <person name="Nakunst D."/>
            <person name="Rueckert C."/>
            <person name="Schneiker-Bekel S."/>
            <person name="Schulze K."/>
            <person name="Vorhoelter F.J."/>
            <person name="Yevsa T."/>
            <person name="Engle J.T."/>
            <person name="Goldman W.E."/>
            <person name="Puehler A."/>
            <person name="Goebel U.B."/>
            <person name="Goesmann A."/>
            <person name="Bloecker H."/>
            <person name="Kaiser O."/>
            <person name="Martinez-Arias R."/>
        </authorList>
    </citation>
    <scope>NUCLEOTIDE SEQUENCE [LARGE SCALE GENOMIC DNA]</scope>
    <source>
        <strain evidence="4">ATCC BAA-461 / DSM 12804 / CCUG 43448 / CIP 107267 / Se-1111R</strain>
    </source>
</reference>
<dbReference type="Pfam" id="PF01381">
    <property type="entry name" value="HTH_3"/>
    <property type="match status" value="1"/>
</dbReference>
<feature type="domain" description="HTH cro/C1-type" evidence="2">
    <location>
        <begin position="35"/>
        <end position="78"/>
    </location>
</feature>
<evidence type="ECO:0000259" key="2">
    <source>
        <dbReference type="PROSITE" id="PS50943"/>
    </source>
</evidence>
<dbReference type="AlphaFoldDB" id="A9ICZ1"/>